<accession>A0A183D0K3</accession>
<keyword evidence="2" id="KW-1185">Reference proteome</keyword>
<evidence type="ECO:0000313" key="2">
    <source>
        <dbReference type="Proteomes" id="UP000271098"/>
    </source>
</evidence>
<reference evidence="3" key="1">
    <citation type="submission" date="2016-06" db="UniProtKB">
        <authorList>
            <consortium name="WormBaseParasite"/>
        </authorList>
    </citation>
    <scope>IDENTIFICATION</scope>
</reference>
<dbReference type="Proteomes" id="UP000271098">
    <property type="component" value="Unassembled WGS sequence"/>
</dbReference>
<name>A0A183D0K3_9BILA</name>
<proteinExistence type="predicted"/>
<organism evidence="3">
    <name type="scientific">Gongylonema pulchrum</name>
    <dbReference type="NCBI Taxonomy" id="637853"/>
    <lineage>
        <taxon>Eukaryota</taxon>
        <taxon>Metazoa</taxon>
        <taxon>Ecdysozoa</taxon>
        <taxon>Nematoda</taxon>
        <taxon>Chromadorea</taxon>
        <taxon>Rhabditida</taxon>
        <taxon>Spirurina</taxon>
        <taxon>Spiruromorpha</taxon>
        <taxon>Spiruroidea</taxon>
        <taxon>Gongylonematidae</taxon>
        <taxon>Gongylonema</taxon>
    </lineage>
</organism>
<dbReference type="AlphaFoldDB" id="A0A183D0K3"/>
<dbReference type="EMBL" id="UYRT01003240">
    <property type="protein sequence ID" value="VDK33001.1"/>
    <property type="molecule type" value="Genomic_DNA"/>
</dbReference>
<gene>
    <name evidence="1" type="ORF">GPUH_LOCUS2244</name>
</gene>
<sequence length="76" mass="8617">MWAPNGLFIKNMATPVLLTQLCRLFALVSSALLFSLVKCSKLLFFTTRVQFMLSETKVDSNSTECNETRQEKLAQL</sequence>
<dbReference type="WBParaSite" id="GPUH_0000224901-mRNA-1">
    <property type="protein sequence ID" value="GPUH_0000224901-mRNA-1"/>
    <property type="gene ID" value="GPUH_0000224901"/>
</dbReference>
<evidence type="ECO:0000313" key="3">
    <source>
        <dbReference type="WBParaSite" id="GPUH_0000224901-mRNA-1"/>
    </source>
</evidence>
<reference evidence="1 2" key="2">
    <citation type="submission" date="2018-11" db="EMBL/GenBank/DDBJ databases">
        <authorList>
            <consortium name="Pathogen Informatics"/>
        </authorList>
    </citation>
    <scope>NUCLEOTIDE SEQUENCE [LARGE SCALE GENOMIC DNA]</scope>
</reference>
<protein>
    <submittedName>
        <fullName evidence="3">Secreted protein</fullName>
    </submittedName>
</protein>
<evidence type="ECO:0000313" key="1">
    <source>
        <dbReference type="EMBL" id="VDK33001.1"/>
    </source>
</evidence>